<dbReference type="SUPFAM" id="SSF54001">
    <property type="entry name" value="Cysteine proteinases"/>
    <property type="match status" value="1"/>
</dbReference>
<dbReference type="InterPro" id="IPR001447">
    <property type="entry name" value="Arylamine_N-AcTrfase"/>
</dbReference>
<organism evidence="3 4">
    <name type="scientific">Georgfuchsia toluolica</name>
    <dbReference type="NCBI Taxonomy" id="424218"/>
    <lineage>
        <taxon>Bacteria</taxon>
        <taxon>Pseudomonadati</taxon>
        <taxon>Pseudomonadota</taxon>
        <taxon>Betaproteobacteria</taxon>
        <taxon>Nitrosomonadales</taxon>
        <taxon>Sterolibacteriaceae</taxon>
        <taxon>Georgfuchsia</taxon>
    </lineage>
</organism>
<dbReference type="Gene3D" id="2.40.128.150">
    <property type="entry name" value="Cysteine proteinases"/>
    <property type="match status" value="1"/>
</dbReference>
<evidence type="ECO:0000313" key="3">
    <source>
        <dbReference type="EMBL" id="CAG4884491.1"/>
    </source>
</evidence>
<dbReference type="RefSeq" id="WP_220636341.1">
    <property type="nucleotide sequence ID" value="NZ_CAJQUM010000001.1"/>
</dbReference>
<dbReference type="PRINTS" id="PR01543">
    <property type="entry name" value="ANATRNSFRASE"/>
</dbReference>
<sequence length="265" mass="29809">MKADNFALQSYLSRIGYHGGAKADIATVTEMMRCQLFTVPFENLDVQAGKVISLVPEEIVEKILNRNRGGYCYEVNGLFAMALQSLGIPYQFVAARPMFYPVKRPKTHMAIVLRVNGEEWLCDLGFGSYGIRAPMRLSLVDVEVKQDADTFVLNKINDHEYLLKALVDGEWANQYAFDLSPQDWIDFVPANYLNSTHPDAIFVQKLLIVLHDSAGRKILFGDMLKTVKNGRVEKQTIAPEDIVSILSDKFGLTLNAENCSTPHKF</sequence>
<comment type="caution">
    <text evidence="3">The sequence shown here is derived from an EMBL/GenBank/DDBJ whole genome shotgun (WGS) entry which is preliminary data.</text>
</comment>
<evidence type="ECO:0000313" key="4">
    <source>
        <dbReference type="Proteomes" id="UP000742786"/>
    </source>
</evidence>
<name>A0A916J5V2_9PROT</name>
<dbReference type="PANTHER" id="PTHR11786:SF0">
    <property type="entry name" value="ARYLAMINE N-ACETYLTRANSFERASE 4-RELATED"/>
    <property type="match status" value="1"/>
</dbReference>
<evidence type="ECO:0000256" key="1">
    <source>
        <dbReference type="ARBA" id="ARBA00006547"/>
    </source>
</evidence>
<protein>
    <submittedName>
        <fullName evidence="3">Acetyltransferase</fullName>
    </submittedName>
</protein>
<accession>A0A916J5V2</accession>
<proteinExistence type="inferred from homology"/>
<reference evidence="3" key="1">
    <citation type="submission" date="2021-04" db="EMBL/GenBank/DDBJ databases">
        <authorList>
            <person name="Hornung B."/>
        </authorList>
    </citation>
    <scope>NUCLEOTIDE SEQUENCE</scope>
    <source>
        <strain evidence="3">G5G6</strain>
    </source>
</reference>
<dbReference type="InterPro" id="IPR038765">
    <property type="entry name" value="Papain-like_cys_pep_sf"/>
</dbReference>
<comment type="similarity">
    <text evidence="1 2">Belongs to the arylamine N-acetyltransferase family.</text>
</comment>
<dbReference type="AlphaFoldDB" id="A0A916J5V2"/>
<gene>
    <name evidence="3" type="ORF">GTOL_12374</name>
</gene>
<dbReference type="EMBL" id="CAJQUM010000001">
    <property type="protein sequence ID" value="CAG4884491.1"/>
    <property type="molecule type" value="Genomic_DNA"/>
</dbReference>
<dbReference type="PANTHER" id="PTHR11786">
    <property type="entry name" value="N-HYDROXYARYLAMINE O-ACETYLTRANSFERASE"/>
    <property type="match status" value="1"/>
</dbReference>
<dbReference type="GO" id="GO:0016407">
    <property type="term" value="F:acetyltransferase activity"/>
    <property type="evidence" value="ECO:0007669"/>
    <property type="project" value="InterPro"/>
</dbReference>
<dbReference type="Pfam" id="PF00797">
    <property type="entry name" value="Acetyltransf_2"/>
    <property type="match status" value="1"/>
</dbReference>
<dbReference type="Proteomes" id="UP000742786">
    <property type="component" value="Unassembled WGS sequence"/>
</dbReference>
<keyword evidence="4" id="KW-1185">Reference proteome</keyword>
<evidence type="ECO:0000256" key="2">
    <source>
        <dbReference type="RuleBase" id="RU003452"/>
    </source>
</evidence>
<dbReference type="Gene3D" id="3.30.2140.10">
    <property type="entry name" value="Arylamine N-acetyltransferase"/>
    <property type="match status" value="1"/>
</dbReference>